<organism evidence="2 3">
    <name type="scientific">Tropicimonas omnivorans</name>
    <dbReference type="NCBI Taxonomy" id="3075590"/>
    <lineage>
        <taxon>Bacteria</taxon>
        <taxon>Pseudomonadati</taxon>
        <taxon>Pseudomonadota</taxon>
        <taxon>Alphaproteobacteria</taxon>
        <taxon>Rhodobacterales</taxon>
        <taxon>Roseobacteraceae</taxon>
        <taxon>Tropicimonas</taxon>
    </lineage>
</organism>
<proteinExistence type="predicted"/>
<feature type="compositionally biased region" description="Polar residues" evidence="1">
    <location>
        <begin position="1"/>
        <end position="10"/>
    </location>
</feature>
<dbReference type="Proteomes" id="UP001265259">
    <property type="component" value="Unassembled WGS sequence"/>
</dbReference>
<evidence type="ECO:0000256" key="1">
    <source>
        <dbReference type="SAM" id="MobiDB-lite"/>
    </source>
</evidence>
<dbReference type="InterPro" id="IPR021335">
    <property type="entry name" value="DUF2948"/>
</dbReference>
<accession>A0ABU3DBK4</accession>
<dbReference type="EMBL" id="JAVRHL010000001">
    <property type="protein sequence ID" value="MDT0681091.1"/>
    <property type="molecule type" value="Genomic_DNA"/>
</dbReference>
<gene>
    <name evidence="2" type="ORF">RM543_00210</name>
</gene>
<sequence length="172" mass="18447">MADRSQSSGAPQGDARFEDGGPASDMPLYIKAMDAASLPVISALVQDAVYPITEMRIQKAKRRFAALINRFRWEDADAACAEGRPFERVQSLLLVEDMVGAKTTGIDRSDPDLVLSLLSIGFEPGEDGTGRLILMLAGDGAVALDVECLDVSLRDVTRPYAAPSGKAPRHDV</sequence>
<dbReference type="RefSeq" id="WP_311688493.1">
    <property type="nucleotide sequence ID" value="NZ_JAVRHL010000001.1"/>
</dbReference>
<reference evidence="2 3" key="1">
    <citation type="submission" date="2023-09" db="EMBL/GenBank/DDBJ databases">
        <authorList>
            <person name="Rey-Velasco X."/>
        </authorList>
    </citation>
    <scope>NUCLEOTIDE SEQUENCE [LARGE SCALE GENOMIC DNA]</scope>
    <source>
        <strain evidence="2 3">F158</strain>
    </source>
</reference>
<keyword evidence="3" id="KW-1185">Reference proteome</keyword>
<name>A0ABU3DBK4_9RHOB</name>
<evidence type="ECO:0000313" key="2">
    <source>
        <dbReference type="EMBL" id="MDT0681091.1"/>
    </source>
</evidence>
<dbReference type="Pfam" id="PF11164">
    <property type="entry name" value="DUF2948"/>
    <property type="match status" value="1"/>
</dbReference>
<comment type="caution">
    <text evidence="2">The sequence shown here is derived from an EMBL/GenBank/DDBJ whole genome shotgun (WGS) entry which is preliminary data.</text>
</comment>
<evidence type="ECO:0000313" key="3">
    <source>
        <dbReference type="Proteomes" id="UP001265259"/>
    </source>
</evidence>
<feature type="region of interest" description="Disordered" evidence="1">
    <location>
        <begin position="1"/>
        <end position="20"/>
    </location>
</feature>
<protein>
    <submittedName>
        <fullName evidence="2">DUF2948 family protein</fullName>
    </submittedName>
</protein>